<dbReference type="CDD" id="cd22153">
    <property type="entry name" value="F-box_AtTLP-like"/>
    <property type="match status" value="1"/>
</dbReference>
<gene>
    <name evidence="5" type="ORF">ILEXP_LOCUS29206</name>
</gene>
<organism evidence="5 6">
    <name type="scientific">Ilex paraguariensis</name>
    <name type="common">yerba mate</name>
    <dbReference type="NCBI Taxonomy" id="185542"/>
    <lineage>
        <taxon>Eukaryota</taxon>
        <taxon>Viridiplantae</taxon>
        <taxon>Streptophyta</taxon>
        <taxon>Embryophyta</taxon>
        <taxon>Tracheophyta</taxon>
        <taxon>Spermatophyta</taxon>
        <taxon>Magnoliopsida</taxon>
        <taxon>eudicotyledons</taxon>
        <taxon>Gunneridae</taxon>
        <taxon>Pentapetalae</taxon>
        <taxon>asterids</taxon>
        <taxon>campanulids</taxon>
        <taxon>Aquifoliales</taxon>
        <taxon>Aquifoliaceae</taxon>
        <taxon>Ilex</taxon>
    </lineage>
</organism>
<name>A0ABC8STD4_9AQUA</name>
<dbReference type="PANTHER" id="PTHR16517">
    <property type="entry name" value="TUBBY-RELATED"/>
    <property type="match status" value="1"/>
</dbReference>
<protein>
    <recommendedName>
        <fullName evidence="2">Tubby-like F-box protein</fullName>
    </recommendedName>
</protein>
<evidence type="ECO:0000256" key="1">
    <source>
        <dbReference type="ARBA" id="ARBA00007129"/>
    </source>
</evidence>
<keyword evidence="6" id="KW-1185">Reference proteome</keyword>
<evidence type="ECO:0000259" key="3">
    <source>
        <dbReference type="Pfam" id="PF01167"/>
    </source>
</evidence>
<sequence>MSFRNIVRDVRDSFGSLSRRAFDVRLSGHHRGKSHGSFHYLNDQPLVVQNSQWANLPPELLYDIIRRLEESEITWPARKNVVACAEVCRSWRSMCKEIVRNPEFCGKLTFPVSLKQPGPRDGTIQCFIKRDKSNLTYHLFLCLSPTLLVENGKFLLSAKRTRRTTCTEYVISMDADHISRSSSTYIGKLRSNFLGTKFIIYDTQPPYTGGAHISQPGRTSRRFHSKKVSPRVPTGSYDIAQITYELNVLGTRGPRRMHCIMHSIPFSALDAGGAVPGQPELLPRSLEDSFRSISFSKSLDHSVEFSSSRFSEISGSTIMEDKDGKPRPLVLKNKSPRWHEQLQCWCLNFRGRVTVASVKNFQLIAAPPPVAQAQPTSQPAAQPELDKVILQFGKVGKDIFTMDYRYPLSAFQAFAICLSSFDTKLACE</sequence>
<dbReference type="PANTHER" id="PTHR16517:SF86">
    <property type="entry name" value="TUBBY-LIKE F-BOX PROTEIN 1"/>
    <property type="match status" value="1"/>
</dbReference>
<dbReference type="EMBL" id="CAUOFW020003525">
    <property type="protein sequence ID" value="CAK9160441.1"/>
    <property type="molecule type" value="Genomic_DNA"/>
</dbReference>
<dbReference type="Proteomes" id="UP001642360">
    <property type="component" value="Unassembled WGS sequence"/>
</dbReference>
<dbReference type="Pfam" id="PF12937">
    <property type="entry name" value="F-box-like"/>
    <property type="match status" value="1"/>
</dbReference>
<evidence type="ECO:0000259" key="4">
    <source>
        <dbReference type="Pfam" id="PF12937"/>
    </source>
</evidence>
<evidence type="ECO:0000256" key="2">
    <source>
        <dbReference type="RuleBase" id="RU361125"/>
    </source>
</evidence>
<evidence type="ECO:0000313" key="5">
    <source>
        <dbReference type="EMBL" id="CAK9160441.1"/>
    </source>
</evidence>
<dbReference type="Gene3D" id="1.20.1280.50">
    <property type="match status" value="1"/>
</dbReference>
<dbReference type="InterPro" id="IPR001810">
    <property type="entry name" value="F-box_dom"/>
</dbReference>
<proteinExistence type="inferred from homology"/>
<reference evidence="5 6" key="1">
    <citation type="submission" date="2024-02" db="EMBL/GenBank/DDBJ databases">
        <authorList>
            <person name="Vignale AGUSTIN F."/>
            <person name="Sosa J E."/>
            <person name="Modenutti C."/>
        </authorList>
    </citation>
    <scope>NUCLEOTIDE SEQUENCE [LARGE SCALE GENOMIC DNA]</scope>
</reference>
<dbReference type="FunFam" id="3.20.90.10:FF:000003">
    <property type="entry name" value="Tubby-like F-box protein"/>
    <property type="match status" value="1"/>
</dbReference>
<evidence type="ECO:0000313" key="6">
    <source>
        <dbReference type="Proteomes" id="UP001642360"/>
    </source>
</evidence>
<feature type="domain" description="Tubby C-terminal" evidence="3">
    <location>
        <begin position="114"/>
        <end position="423"/>
    </location>
</feature>
<dbReference type="Pfam" id="PF01167">
    <property type="entry name" value="Tub"/>
    <property type="match status" value="1"/>
</dbReference>
<dbReference type="InterPro" id="IPR018066">
    <property type="entry name" value="Tubby_C_CS"/>
</dbReference>
<dbReference type="Gene3D" id="3.20.90.10">
    <property type="entry name" value="Tubby Protein, Chain A"/>
    <property type="match status" value="1"/>
</dbReference>
<dbReference type="InterPro" id="IPR000007">
    <property type="entry name" value="Tubby_C"/>
</dbReference>
<dbReference type="InterPro" id="IPR025659">
    <property type="entry name" value="Tubby-like_C"/>
</dbReference>
<comment type="caution">
    <text evidence="5">The sequence shown here is derived from an EMBL/GenBank/DDBJ whole genome shotgun (WGS) entry which is preliminary data.</text>
</comment>
<dbReference type="PROSITE" id="PS01201">
    <property type="entry name" value="TUB_2"/>
    <property type="match status" value="1"/>
</dbReference>
<accession>A0ABC8STD4</accession>
<dbReference type="AlphaFoldDB" id="A0ABC8STD4"/>
<dbReference type="SUPFAM" id="SSF81383">
    <property type="entry name" value="F-box domain"/>
    <property type="match status" value="1"/>
</dbReference>
<dbReference type="PROSITE" id="PS01200">
    <property type="entry name" value="TUB_1"/>
    <property type="match status" value="1"/>
</dbReference>
<comment type="similarity">
    <text evidence="1 2">Belongs to the TUB family.</text>
</comment>
<feature type="domain" description="F-box" evidence="4">
    <location>
        <begin position="53"/>
        <end position="96"/>
    </location>
</feature>
<dbReference type="InterPro" id="IPR036047">
    <property type="entry name" value="F-box-like_dom_sf"/>
</dbReference>
<dbReference type="FunFam" id="1.20.1280.50:FF:000047">
    <property type="entry name" value="Tubby-like F-box protein"/>
    <property type="match status" value="1"/>
</dbReference>
<dbReference type="GO" id="GO:0006355">
    <property type="term" value="P:regulation of DNA-templated transcription"/>
    <property type="evidence" value="ECO:0007669"/>
    <property type="project" value="UniProtKB-ARBA"/>
</dbReference>
<dbReference type="SUPFAM" id="SSF54518">
    <property type="entry name" value="Tubby C-terminal domain-like"/>
    <property type="match status" value="1"/>
</dbReference>
<dbReference type="PRINTS" id="PR01573">
    <property type="entry name" value="SUPERTUBBY"/>
</dbReference>